<reference evidence="21 22" key="2">
    <citation type="submission" date="2018-03" db="EMBL/GenBank/DDBJ databases">
        <authorList>
            <person name="Keele B.F."/>
        </authorList>
    </citation>
    <scope>NUCLEOTIDE SEQUENCE [LARGE SCALE GENOMIC DNA]</scope>
    <source>
        <strain evidence="21 22">D13</strain>
    </source>
</reference>
<feature type="domain" description="Helicase ATP-binding" evidence="19">
    <location>
        <begin position="36"/>
        <end position="204"/>
    </location>
</feature>
<dbReference type="GO" id="GO:0006281">
    <property type="term" value="P:DNA repair"/>
    <property type="evidence" value="ECO:0007669"/>
    <property type="project" value="UniProtKB-KW"/>
</dbReference>
<dbReference type="PROSITE" id="PS51194">
    <property type="entry name" value="HELICASE_CTER"/>
    <property type="match status" value="1"/>
</dbReference>
<dbReference type="KEGG" id="xba:C7S18_04820"/>
<evidence type="ECO:0000259" key="20">
    <source>
        <dbReference type="PROSITE" id="PS51194"/>
    </source>
</evidence>
<dbReference type="PROSITE" id="PS51192">
    <property type="entry name" value="HELICASE_ATP_BIND_1"/>
    <property type="match status" value="1"/>
</dbReference>
<proteinExistence type="inferred from homology"/>
<evidence type="ECO:0000256" key="15">
    <source>
        <dbReference type="ARBA" id="ARBA00034617"/>
    </source>
</evidence>
<keyword evidence="9" id="KW-0862">Zinc</keyword>
<evidence type="ECO:0000256" key="4">
    <source>
        <dbReference type="ARBA" id="ARBA00022723"/>
    </source>
</evidence>
<dbReference type="GO" id="GO:0043590">
    <property type="term" value="C:bacterial nucleoid"/>
    <property type="evidence" value="ECO:0007669"/>
    <property type="project" value="TreeGrafter"/>
</dbReference>
<accession>A0A2P1PNZ2</accession>
<evidence type="ECO:0000256" key="7">
    <source>
        <dbReference type="ARBA" id="ARBA00022801"/>
    </source>
</evidence>
<evidence type="ECO:0000256" key="5">
    <source>
        <dbReference type="ARBA" id="ARBA00022741"/>
    </source>
</evidence>
<dbReference type="PROSITE" id="PS50967">
    <property type="entry name" value="HRDC"/>
    <property type="match status" value="1"/>
</dbReference>
<dbReference type="InterPro" id="IPR036388">
    <property type="entry name" value="WH-like_DNA-bd_sf"/>
</dbReference>
<dbReference type="NCBIfam" id="TIGR00614">
    <property type="entry name" value="recQ_fam"/>
    <property type="match status" value="1"/>
</dbReference>
<dbReference type="SUPFAM" id="SSF47819">
    <property type="entry name" value="HRDC-like"/>
    <property type="match status" value="1"/>
</dbReference>
<dbReference type="EMBL" id="CP027860">
    <property type="protein sequence ID" value="AVP96564.1"/>
    <property type="molecule type" value="Genomic_DNA"/>
</dbReference>
<evidence type="ECO:0000256" key="12">
    <source>
        <dbReference type="ARBA" id="ARBA00023172"/>
    </source>
</evidence>
<dbReference type="InterPro" id="IPR004589">
    <property type="entry name" value="DNA_helicase_ATP-dep_RecQ"/>
</dbReference>
<dbReference type="FunFam" id="3.40.50.300:FF:001389">
    <property type="entry name" value="ATP-dependent DNA helicase RecQ"/>
    <property type="match status" value="1"/>
</dbReference>
<keyword evidence="11" id="KW-0238">DNA-binding</keyword>
<dbReference type="GO" id="GO:0006260">
    <property type="term" value="P:DNA replication"/>
    <property type="evidence" value="ECO:0007669"/>
    <property type="project" value="InterPro"/>
</dbReference>
<name>A0A2P1PNZ2_9GAMM</name>
<dbReference type="Pfam" id="PF00271">
    <property type="entry name" value="Helicase_C"/>
    <property type="match status" value="1"/>
</dbReference>
<evidence type="ECO:0000256" key="8">
    <source>
        <dbReference type="ARBA" id="ARBA00022806"/>
    </source>
</evidence>
<dbReference type="InterPro" id="IPR032284">
    <property type="entry name" value="RecQ_Zn-bd"/>
</dbReference>
<keyword evidence="4" id="KW-0479">Metal-binding</keyword>
<dbReference type="GO" id="GO:0009378">
    <property type="term" value="F:four-way junction helicase activity"/>
    <property type="evidence" value="ECO:0007669"/>
    <property type="project" value="TreeGrafter"/>
</dbReference>
<evidence type="ECO:0000256" key="16">
    <source>
        <dbReference type="NCBIfam" id="TIGR01389"/>
    </source>
</evidence>
<evidence type="ECO:0000256" key="3">
    <source>
        <dbReference type="ARBA" id="ARBA00005446"/>
    </source>
</evidence>
<dbReference type="InterPro" id="IPR011545">
    <property type="entry name" value="DEAD/DEAH_box_helicase_dom"/>
</dbReference>
<evidence type="ECO:0000256" key="14">
    <source>
        <dbReference type="ARBA" id="ARBA00023235"/>
    </source>
</evidence>
<dbReference type="GO" id="GO:0030894">
    <property type="term" value="C:replisome"/>
    <property type="evidence" value="ECO:0007669"/>
    <property type="project" value="TreeGrafter"/>
</dbReference>
<feature type="domain" description="Helicase C-terminal" evidence="20">
    <location>
        <begin position="225"/>
        <end position="374"/>
    </location>
</feature>
<comment type="catalytic activity">
    <reaction evidence="15">
        <text>Couples ATP hydrolysis with the unwinding of duplex DNA by translocating in the 3'-5' direction.</text>
        <dbReference type="EC" id="5.6.2.4"/>
    </reaction>
</comment>
<evidence type="ECO:0000313" key="21">
    <source>
        <dbReference type="EMBL" id="AVP96564.1"/>
    </source>
</evidence>
<comment type="cofactor">
    <cofactor evidence="2">
        <name>Zn(2+)</name>
        <dbReference type="ChEBI" id="CHEBI:29105"/>
    </cofactor>
</comment>
<evidence type="ECO:0000259" key="19">
    <source>
        <dbReference type="PROSITE" id="PS51192"/>
    </source>
</evidence>
<evidence type="ECO:0000256" key="1">
    <source>
        <dbReference type="ARBA" id="ARBA00001946"/>
    </source>
</evidence>
<dbReference type="GO" id="GO:0005737">
    <property type="term" value="C:cytoplasm"/>
    <property type="evidence" value="ECO:0007669"/>
    <property type="project" value="TreeGrafter"/>
</dbReference>
<dbReference type="SMART" id="SM00490">
    <property type="entry name" value="HELICc"/>
    <property type="match status" value="1"/>
</dbReference>
<keyword evidence="14" id="KW-0413">Isomerase</keyword>
<dbReference type="InterPro" id="IPR018982">
    <property type="entry name" value="RQC_domain"/>
</dbReference>
<dbReference type="SMART" id="SM00341">
    <property type="entry name" value="HRDC"/>
    <property type="match status" value="1"/>
</dbReference>
<dbReference type="InterPro" id="IPR027417">
    <property type="entry name" value="P-loop_NTPase"/>
</dbReference>
<dbReference type="Gene3D" id="3.40.50.300">
    <property type="entry name" value="P-loop containing nucleotide triphosphate hydrolases"/>
    <property type="match status" value="2"/>
</dbReference>
<dbReference type="CDD" id="cd18794">
    <property type="entry name" value="SF2_C_RecQ"/>
    <property type="match status" value="1"/>
</dbReference>
<dbReference type="PANTHER" id="PTHR13710:SF105">
    <property type="entry name" value="ATP-DEPENDENT DNA HELICASE Q1"/>
    <property type="match status" value="1"/>
</dbReference>
<keyword evidence="13" id="KW-0234">DNA repair</keyword>
<evidence type="ECO:0000256" key="10">
    <source>
        <dbReference type="ARBA" id="ARBA00022840"/>
    </source>
</evidence>
<dbReference type="NCBIfam" id="TIGR01389">
    <property type="entry name" value="recQ"/>
    <property type="match status" value="1"/>
</dbReference>
<dbReference type="FunFam" id="3.40.50.300:FF:000156">
    <property type="entry name" value="ATP-dependent DNA helicase recQ"/>
    <property type="match status" value="1"/>
</dbReference>
<dbReference type="InterPro" id="IPR010997">
    <property type="entry name" value="HRDC-like_sf"/>
</dbReference>
<evidence type="ECO:0000256" key="13">
    <source>
        <dbReference type="ARBA" id="ARBA00023204"/>
    </source>
</evidence>
<dbReference type="SMART" id="SM00487">
    <property type="entry name" value="DEXDc"/>
    <property type="match status" value="1"/>
</dbReference>
<dbReference type="Gene3D" id="1.10.150.80">
    <property type="entry name" value="HRDC domain"/>
    <property type="match status" value="1"/>
</dbReference>
<dbReference type="GO" id="GO:0046872">
    <property type="term" value="F:metal ion binding"/>
    <property type="evidence" value="ECO:0007669"/>
    <property type="project" value="UniProtKB-KW"/>
</dbReference>
<keyword evidence="12" id="KW-0233">DNA recombination</keyword>
<evidence type="ECO:0000256" key="9">
    <source>
        <dbReference type="ARBA" id="ARBA00022833"/>
    </source>
</evidence>
<dbReference type="GO" id="GO:0003677">
    <property type="term" value="F:DNA binding"/>
    <property type="evidence" value="ECO:0007669"/>
    <property type="project" value="UniProtKB-KW"/>
</dbReference>
<feature type="region of interest" description="Disordered" evidence="17">
    <location>
        <begin position="516"/>
        <end position="536"/>
    </location>
</feature>
<organism evidence="21 22">
    <name type="scientific">Ahniella affigens</name>
    <dbReference type="NCBI Taxonomy" id="2021234"/>
    <lineage>
        <taxon>Bacteria</taxon>
        <taxon>Pseudomonadati</taxon>
        <taxon>Pseudomonadota</taxon>
        <taxon>Gammaproteobacteria</taxon>
        <taxon>Lysobacterales</taxon>
        <taxon>Rhodanobacteraceae</taxon>
        <taxon>Ahniella</taxon>
    </lineage>
</organism>
<dbReference type="Pfam" id="PF00570">
    <property type="entry name" value="HRDC"/>
    <property type="match status" value="1"/>
</dbReference>
<dbReference type="InterPro" id="IPR002121">
    <property type="entry name" value="HRDC_dom"/>
</dbReference>
<keyword evidence="22" id="KW-1185">Reference proteome</keyword>
<dbReference type="PANTHER" id="PTHR13710">
    <property type="entry name" value="DNA HELICASE RECQ FAMILY MEMBER"/>
    <property type="match status" value="1"/>
</dbReference>
<feature type="domain" description="HRDC" evidence="18">
    <location>
        <begin position="535"/>
        <end position="611"/>
    </location>
</feature>
<dbReference type="Pfam" id="PF00270">
    <property type="entry name" value="DEAD"/>
    <property type="match status" value="1"/>
</dbReference>
<dbReference type="InterPro" id="IPR014001">
    <property type="entry name" value="Helicase_ATP-bd"/>
</dbReference>
<keyword evidence="8 21" id="KW-0347">Helicase</keyword>
<evidence type="ECO:0000256" key="2">
    <source>
        <dbReference type="ARBA" id="ARBA00001947"/>
    </source>
</evidence>
<dbReference type="EC" id="5.6.2.4" evidence="16"/>
<dbReference type="GO" id="GO:0016787">
    <property type="term" value="F:hydrolase activity"/>
    <property type="evidence" value="ECO:0007669"/>
    <property type="project" value="UniProtKB-KW"/>
</dbReference>
<dbReference type="SMART" id="SM00956">
    <property type="entry name" value="RQC"/>
    <property type="match status" value="1"/>
</dbReference>
<dbReference type="CDD" id="cd17920">
    <property type="entry name" value="DEXHc_RecQ"/>
    <property type="match status" value="1"/>
</dbReference>
<sequence>MTLAAPGLAPTLDDARNLLQRTFGYRDFRGPQAGIIEHLLEGGDALVLMPTGGGKSVCYQIPAVLRAGLGVVISPLIALMQDQVEALHEIGIEAAFLNSSLSATEAARVYERLEAGQLQLLYVAPERLLMAGTLDLLSRLPISLFAIDEAHCVSQWGHDFRKEYRALGVLHERWPNVPRVALTATADLRTRGEIIEQLELGQAQVFLSSFDRPNLCYRVQAKTEARRQLLEFLAERRGQAGIIYCQSRKKVDELAGKLLELGWPALPYHAGLDDATRARHQRRFLTEDGCIMVATIAFGMGIDKPDVRFVVHTELPKSIEAYYQETGRAGRDGQPADAMMLFGYGDLVLPRRFIEESEASESRKQFERQRLNVLVEYCESVACRRINLLAAFDEAYPGNCGKCDNCLEPPARLDGRQAAKKFLSAAYRTDQRYGMNYLIDVLRGERTERILAQGHDQQSTFGIGQELNPAQWQSVARQLIAQGLLDVDPQYGSIRLNEASRAVLRGGPVWLRQLETGGRRPKKPKKFNGEHHESTTRDDALVSAIKAWRQARAKAQNLPAYVILHDATIQAIAARLPESLDELAEVHGLGQAKISRYGTELIDLVRQFAET</sequence>
<dbReference type="Gene3D" id="1.10.10.10">
    <property type="entry name" value="Winged helix-like DNA-binding domain superfamily/Winged helix DNA-binding domain"/>
    <property type="match status" value="1"/>
</dbReference>
<dbReference type="SUPFAM" id="SSF52540">
    <property type="entry name" value="P-loop containing nucleoside triphosphate hydrolases"/>
    <property type="match status" value="2"/>
</dbReference>
<dbReference type="GO" id="GO:0043138">
    <property type="term" value="F:3'-5' DNA helicase activity"/>
    <property type="evidence" value="ECO:0007669"/>
    <property type="project" value="UniProtKB-EC"/>
</dbReference>
<dbReference type="GO" id="GO:0009432">
    <property type="term" value="P:SOS response"/>
    <property type="evidence" value="ECO:0007669"/>
    <property type="project" value="UniProtKB-UniRule"/>
</dbReference>
<dbReference type="GO" id="GO:0006310">
    <property type="term" value="P:DNA recombination"/>
    <property type="evidence" value="ECO:0007669"/>
    <property type="project" value="UniProtKB-UniRule"/>
</dbReference>
<comment type="similarity">
    <text evidence="3">Belongs to the helicase family. RecQ subfamily.</text>
</comment>
<reference evidence="21 22" key="1">
    <citation type="submission" date="2018-03" db="EMBL/GenBank/DDBJ databases">
        <title>Ahniella affigens gen. nov., sp. nov., a gammaproteobacterium isolated from sandy soil near a stream.</title>
        <authorList>
            <person name="Ko Y."/>
            <person name="Kim J.-H."/>
        </authorList>
    </citation>
    <scope>NUCLEOTIDE SEQUENCE [LARGE SCALE GENOMIC DNA]</scope>
    <source>
        <strain evidence="21 22">D13</strain>
    </source>
</reference>
<keyword evidence="10" id="KW-0067">ATP-binding</keyword>
<dbReference type="InterPro" id="IPR001650">
    <property type="entry name" value="Helicase_C-like"/>
</dbReference>
<evidence type="ECO:0000259" key="18">
    <source>
        <dbReference type="PROSITE" id="PS50967"/>
    </source>
</evidence>
<keyword evidence="6" id="KW-0227">DNA damage</keyword>
<comment type="cofactor">
    <cofactor evidence="1">
        <name>Mg(2+)</name>
        <dbReference type="ChEBI" id="CHEBI:18420"/>
    </cofactor>
</comment>
<dbReference type="AlphaFoldDB" id="A0A2P1PNZ2"/>
<dbReference type="Pfam" id="PF16124">
    <property type="entry name" value="RecQ_Zn_bind"/>
    <property type="match status" value="1"/>
</dbReference>
<dbReference type="InterPro" id="IPR044876">
    <property type="entry name" value="HRDC_dom_sf"/>
</dbReference>
<dbReference type="OrthoDB" id="9760034at2"/>
<evidence type="ECO:0000313" key="22">
    <source>
        <dbReference type="Proteomes" id="UP000241074"/>
    </source>
</evidence>
<keyword evidence="7" id="KW-0378">Hydrolase</keyword>
<dbReference type="Proteomes" id="UP000241074">
    <property type="component" value="Chromosome"/>
</dbReference>
<dbReference type="GO" id="GO:0005524">
    <property type="term" value="F:ATP binding"/>
    <property type="evidence" value="ECO:0007669"/>
    <property type="project" value="UniProtKB-KW"/>
</dbReference>
<protein>
    <recommendedName>
        <fullName evidence="16">DNA helicase RecQ</fullName>
        <ecNumber evidence="16">5.6.2.4</ecNumber>
    </recommendedName>
</protein>
<feature type="compositionally biased region" description="Basic and acidic residues" evidence="17">
    <location>
        <begin position="527"/>
        <end position="536"/>
    </location>
</feature>
<evidence type="ECO:0000256" key="11">
    <source>
        <dbReference type="ARBA" id="ARBA00023125"/>
    </source>
</evidence>
<dbReference type="InterPro" id="IPR006293">
    <property type="entry name" value="DNA_helicase_ATP-dep_RecQ_bac"/>
</dbReference>
<keyword evidence="5" id="KW-0547">Nucleotide-binding</keyword>
<evidence type="ECO:0000256" key="17">
    <source>
        <dbReference type="SAM" id="MobiDB-lite"/>
    </source>
</evidence>
<evidence type="ECO:0000256" key="6">
    <source>
        <dbReference type="ARBA" id="ARBA00022763"/>
    </source>
</evidence>
<dbReference type="RefSeq" id="WP_106890492.1">
    <property type="nucleotide sequence ID" value="NZ_CP027860.1"/>
</dbReference>
<gene>
    <name evidence="21" type="primary">recQ</name>
    <name evidence="21" type="ORF">C7S18_04820</name>
</gene>
<dbReference type="Pfam" id="PF09382">
    <property type="entry name" value="RQC"/>
    <property type="match status" value="1"/>
</dbReference>